<keyword evidence="3" id="KW-1185">Reference proteome</keyword>
<dbReference type="AlphaFoldDB" id="A0A317NI84"/>
<proteinExistence type="predicted"/>
<evidence type="ECO:0000313" key="2">
    <source>
        <dbReference type="EMBL" id="PWV75116.1"/>
    </source>
</evidence>
<sequence>MSDQEDGAGPGESRFDAVEQLRRKWEESKAADAGESGASNVVRLPRPPRRGRTEASEARRRPWYPEPVYDPAPTRPVTRAELQQETGAWPVEGAPRRAASASGSGEHDADVIDLGASRRRRAGTDSTPGVTRPRMSPRRVGPGDRKPGDDSDR</sequence>
<protein>
    <submittedName>
        <fullName evidence="2">Uncharacterized protein</fullName>
    </submittedName>
</protein>
<dbReference type="EMBL" id="QGTL01000005">
    <property type="protein sequence ID" value="PWV75116.1"/>
    <property type="molecule type" value="Genomic_DNA"/>
</dbReference>
<organism evidence="2 3">
    <name type="scientific">Nocardia neocaledoniensis</name>
    <dbReference type="NCBI Taxonomy" id="236511"/>
    <lineage>
        <taxon>Bacteria</taxon>
        <taxon>Bacillati</taxon>
        <taxon>Actinomycetota</taxon>
        <taxon>Actinomycetes</taxon>
        <taxon>Mycobacteriales</taxon>
        <taxon>Nocardiaceae</taxon>
        <taxon>Nocardia</taxon>
    </lineage>
</organism>
<comment type="caution">
    <text evidence="2">The sequence shown here is derived from an EMBL/GenBank/DDBJ whole genome shotgun (WGS) entry which is preliminary data.</text>
</comment>
<dbReference type="Proteomes" id="UP000246410">
    <property type="component" value="Unassembled WGS sequence"/>
</dbReference>
<evidence type="ECO:0000313" key="3">
    <source>
        <dbReference type="Proteomes" id="UP000246410"/>
    </source>
</evidence>
<evidence type="ECO:0000256" key="1">
    <source>
        <dbReference type="SAM" id="MobiDB-lite"/>
    </source>
</evidence>
<feature type="compositionally biased region" description="Basic and acidic residues" evidence="1">
    <location>
        <begin position="141"/>
        <end position="153"/>
    </location>
</feature>
<feature type="region of interest" description="Disordered" evidence="1">
    <location>
        <begin position="1"/>
        <end position="153"/>
    </location>
</feature>
<feature type="compositionally biased region" description="Basic and acidic residues" evidence="1">
    <location>
        <begin position="51"/>
        <end position="60"/>
    </location>
</feature>
<feature type="compositionally biased region" description="Pro residues" evidence="1">
    <location>
        <begin position="64"/>
        <end position="74"/>
    </location>
</feature>
<accession>A0A317NI84</accession>
<dbReference type="RefSeq" id="WP_110038477.1">
    <property type="nucleotide sequence ID" value="NZ_QGTL01000005.1"/>
</dbReference>
<reference evidence="2 3" key="1">
    <citation type="submission" date="2018-05" db="EMBL/GenBank/DDBJ databases">
        <title>Genomic Encyclopedia of Type Strains, Phase IV (KMG-IV): sequencing the most valuable type-strain genomes for metagenomic binning, comparative biology and taxonomic classification.</title>
        <authorList>
            <person name="Goeker M."/>
        </authorList>
    </citation>
    <scope>NUCLEOTIDE SEQUENCE [LARGE SCALE GENOMIC DNA]</scope>
    <source>
        <strain evidence="2 3">DSM 44717</strain>
    </source>
</reference>
<name>A0A317NI84_9NOCA</name>
<gene>
    <name evidence="2" type="ORF">DFR69_105190</name>
</gene>
<feature type="compositionally biased region" description="Basic and acidic residues" evidence="1">
    <location>
        <begin position="13"/>
        <end position="32"/>
    </location>
</feature>